<protein>
    <submittedName>
        <fullName evidence="2">Uncharacterized protein</fullName>
    </submittedName>
</protein>
<organism evidence="2 3">
    <name type="scientific">Nephila pilipes</name>
    <name type="common">Giant wood spider</name>
    <name type="synonym">Nephila maculata</name>
    <dbReference type="NCBI Taxonomy" id="299642"/>
    <lineage>
        <taxon>Eukaryota</taxon>
        <taxon>Metazoa</taxon>
        <taxon>Ecdysozoa</taxon>
        <taxon>Arthropoda</taxon>
        <taxon>Chelicerata</taxon>
        <taxon>Arachnida</taxon>
        <taxon>Araneae</taxon>
        <taxon>Araneomorphae</taxon>
        <taxon>Entelegynae</taxon>
        <taxon>Araneoidea</taxon>
        <taxon>Nephilidae</taxon>
        <taxon>Nephila</taxon>
    </lineage>
</organism>
<reference evidence="2" key="1">
    <citation type="submission" date="2020-08" db="EMBL/GenBank/DDBJ databases">
        <title>Multicomponent nature underlies the extraordinary mechanical properties of spider dragline silk.</title>
        <authorList>
            <person name="Kono N."/>
            <person name="Nakamura H."/>
            <person name="Mori M."/>
            <person name="Yoshida Y."/>
            <person name="Ohtoshi R."/>
            <person name="Malay A.D."/>
            <person name="Moran D.A.P."/>
            <person name="Tomita M."/>
            <person name="Numata K."/>
            <person name="Arakawa K."/>
        </authorList>
    </citation>
    <scope>NUCLEOTIDE SEQUENCE</scope>
</reference>
<dbReference type="AlphaFoldDB" id="A0A8X6PRR0"/>
<accession>A0A8X6PRR0</accession>
<evidence type="ECO:0000313" key="3">
    <source>
        <dbReference type="Proteomes" id="UP000887013"/>
    </source>
</evidence>
<comment type="caution">
    <text evidence="2">The sequence shown here is derived from an EMBL/GenBank/DDBJ whole genome shotgun (WGS) entry which is preliminary data.</text>
</comment>
<feature type="compositionally biased region" description="Basic and acidic residues" evidence="1">
    <location>
        <begin position="44"/>
        <end position="53"/>
    </location>
</feature>
<sequence length="145" mass="17077">MLMLCFTILQLGLSYWLIFRRVEEEMKAIKKPKREPSGYQDEMAGNRDEMKRDVNRHRCMRDVQSSSREHQREIFDGLIDLEAFRHVLPRHPNPIFFLLVTNKKQMQNTNSLMKNGIHNFPNSDEVNLSSGTNRLITISPTINFI</sequence>
<dbReference type="Proteomes" id="UP000887013">
    <property type="component" value="Unassembled WGS sequence"/>
</dbReference>
<evidence type="ECO:0000313" key="2">
    <source>
        <dbReference type="EMBL" id="GFT77704.1"/>
    </source>
</evidence>
<feature type="region of interest" description="Disordered" evidence="1">
    <location>
        <begin position="30"/>
        <end position="53"/>
    </location>
</feature>
<gene>
    <name evidence="2" type="ORF">NPIL_116011</name>
</gene>
<keyword evidence="3" id="KW-1185">Reference proteome</keyword>
<evidence type="ECO:0000256" key="1">
    <source>
        <dbReference type="SAM" id="MobiDB-lite"/>
    </source>
</evidence>
<name>A0A8X6PRR0_NEPPI</name>
<proteinExistence type="predicted"/>
<dbReference type="EMBL" id="BMAW01071339">
    <property type="protein sequence ID" value="GFT77704.1"/>
    <property type="molecule type" value="Genomic_DNA"/>
</dbReference>